<dbReference type="PANTHER" id="PTHR12203">
    <property type="entry name" value="KDEL LYS-ASP-GLU-LEU CONTAINING - RELATED"/>
    <property type="match status" value="1"/>
</dbReference>
<feature type="domain" description="Glycosyl transferase CAP10" evidence="3">
    <location>
        <begin position="152"/>
        <end position="433"/>
    </location>
</feature>
<evidence type="ECO:0000313" key="5">
    <source>
        <dbReference type="Proteomes" id="UP000612055"/>
    </source>
</evidence>
<proteinExistence type="inferred from homology"/>
<reference evidence="4" key="1">
    <citation type="journal article" date="2020" name="bioRxiv">
        <title>Comparative genomics of Chlamydomonas.</title>
        <authorList>
            <person name="Craig R.J."/>
            <person name="Hasan A.R."/>
            <person name="Ness R.W."/>
            <person name="Keightley P.D."/>
        </authorList>
    </citation>
    <scope>NUCLEOTIDE SEQUENCE</scope>
    <source>
        <strain evidence="4">CCAP 11/70</strain>
    </source>
</reference>
<gene>
    <name evidence="4" type="ORF">HYH03_007726</name>
</gene>
<evidence type="ECO:0000256" key="1">
    <source>
        <dbReference type="ARBA" id="ARBA00010118"/>
    </source>
</evidence>
<comment type="similarity">
    <text evidence="1">Belongs to the glycosyltransferase 90 family.</text>
</comment>
<dbReference type="GO" id="GO:0016740">
    <property type="term" value="F:transferase activity"/>
    <property type="evidence" value="ECO:0007669"/>
    <property type="project" value="UniProtKB-KW"/>
</dbReference>
<name>A0A835Y1B0_9CHLO</name>
<accession>A0A835Y1B0</accession>
<comment type="caution">
    <text evidence="4">The sequence shown here is derived from an EMBL/GenBank/DDBJ whole genome shotgun (WGS) entry which is preliminary data.</text>
</comment>
<protein>
    <recommendedName>
        <fullName evidence="3">Glycosyl transferase CAP10 domain-containing protein</fullName>
    </recommendedName>
</protein>
<dbReference type="EMBL" id="JAEHOE010000033">
    <property type="protein sequence ID" value="KAG2494086.1"/>
    <property type="molecule type" value="Genomic_DNA"/>
</dbReference>
<evidence type="ECO:0000259" key="3">
    <source>
        <dbReference type="SMART" id="SM00672"/>
    </source>
</evidence>
<organism evidence="4 5">
    <name type="scientific">Edaphochlamys debaryana</name>
    <dbReference type="NCBI Taxonomy" id="47281"/>
    <lineage>
        <taxon>Eukaryota</taxon>
        <taxon>Viridiplantae</taxon>
        <taxon>Chlorophyta</taxon>
        <taxon>core chlorophytes</taxon>
        <taxon>Chlorophyceae</taxon>
        <taxon>CS clade</taxon>
        <taxon>Chlamydomonadales</taxon>
        <taxon>Chlamydomonadales incertae sedis</taxon>
        <taxon>Edaphochlamys</taxon>
    </lineage>
</organism>
<dbReference type="InterPro" id="IPR051091">
    <property type="entry name" value="O-Glucosyltr/Glycosyltrsf_90"/>
</dbReference>
<dbReference type="SMART" id="SM00672">
    <property type="entry name" value="CAP10"/>
    <property type="match status" value="1"/>
</dbReference>
<keyword evidence="5" id="KW-1185">Reference proteome</keyword>
<dbReference type="Pfam" id="PF05686">
    <property type="entry name" value="Glyco_transf_90"/>
    <property type="match status" value="1"/>
</dbReference>
<sequence length="473" mass="52643">MPSRATIHFRATPGAASRIFIFALLWIALSGLSVNAELWKRGLSGPAKASASGYAAAPNYKALKCSLYDRTYKQIKADLTLHRAMGTQLNATQYISAQLGTKAVRGMTVGFFRGRAMLLTPLLDWPAYRHHARLHLTNMRTLLHVEKIFGRHIPDVAFVLTTSDTPYHVSATLVNASHPTPPPGLLPSGRSRGPAFAPPPYPLLGIGKSDYWPDLLLVPNFHFHMKLYDNATLGEIPKYARIPWDERKPVLFGRFSPYHTHRHADDPSTLKLGLGGRAEVCDPADRNQTCPTREYFVERVASKHPGRMNVALAEMVPMAAHAEYKYLLNLEGQGISSRLEHILAMGSLVLKEASGYYAYYYRTLLQPGVNLLEFWPRGAGPEDVMRQLDWARAHDGEAQRVAAAGVGTARKYLTGSARTCYWYRLLHALGATQAYAPSPRHWPQAVPLAQVVRELEGRREPWARALAGEPWAP</sequence>
<evidence type="ECO:0000256" key="2">
    <source>
        <dbReference type="ARBA" id="ARBA00022679"/>
    </source>
</evidence>
<dbReference type="Proteomes" id="UP000612055">
    <property type="component" value="Unassembled WGS sequence"/>
</dbReference>
<dbReference type="PANTHER" id="PTHR12203:SF35">
    <property type="entry name" value="PROTEIN O-GLUCOSYLTRANSFERASE 1"/>
    <property type="match status" value="1"/>
</dbReference>
<keyword evidence="2" id="KW-0808">Transferase</keyword>
<dbReference type="OrthoDB" id="202415at2759"/>
<evidence type="ECO:0000313" key="4">
    <source>
        <dbReference type="EMBL" id="KAG2494086.1"/>
    </source>
</evidence>
<dbReference type="AlphaFoldDB" id="A0A835Y1B0"/>
<dbReference type="InterPro" id="IPR006598">
    <property type="entry name" value="CAP10"/>
</dbReference>